<evidence type="ECO:0000313" key="1">
    <source>
        <dbReference type="EMBL" id="CDF84693.1"/>
    </source>
</evidence>
<organism evidence="1 2">
    <name type="scientific">Pseudomonas knackmussii (strain DSM 6978 / CCUG 54928 / LMG 23759 / B13)</name>
    <dbReference type="NCBI Taxonomy" id="1301098"/>
    <lineage>
        <taxon>Bacteria</taxon>
        <taxon>Pseudomonadati</taxon>
        <taxon>Pseudomonadota</taxon>
        <taxon>Gammaproteobacteria</taxon>
        <taxon>Pseudomonadales</taxon>
        <taxon>Pseudomonadaceae</taxon>
        <taxon>Pseudomonas</taxon>
    </lineage>
</organism>
<proteinExistence type="predicted"/>
<dbReference type="AlphaFoldDB" id="A0A024HJS9"/>
<accession>A0A024HJS9</accession>
<evidence type="ECO:0000313" key="2">
    <source>
        <dbReference type="Proteomes" id="UP000025241"/>
    </source>
</evidence>
<reference evidence="1 2" key="2">
    <citation type="submission" date="2014-05" db="EMBL/GenBank/DDBJ databases">
        <title>Genome sequence of the 3-chlorobenzoate degrading bacterium Pseudomonas knackmussii B13 shows multiple evidence for horizontal gene transfer.</title>
        <authorList>
            <person name="Miyazaki R."/>
            <person name="Bertelli C."/>
            <person name="Falquet L."/>
            <person name="Robinson-Rechavi M."/>
            <person name="Gharib W."/>
            <person name="Roy S."/>
            <person name="Van der Meer J.R."/>
        </authorList>
    </citation>
    <scope>NUCLEOTIDE SEQUENCE [LARGE SCALE GENOMIC DNA]</scope>
    <source>
        <strain evidence="1 2">B13</strain>
    </source>
</reference>
<dbReference type="STRING" id="1301098.PKB_3349"/>
<dbReference type="OrthoDB" id="7432757at2"/>
<dbReference type="KEGG" id="pkc:PKB_3349"/>
<keyword evidence="2" id="KW-1185">Reference proteome</keyword>
<dbReference type="Proteomes" id="UP000025241">
    <property type="component" value="Chromosome I"/>
</dbReference>
<dbReference type="HOGENOM" id="CLU_092721_2_0_6"/>
<reference evidence="1 2" key="1">
    <citation type="submission" date="2013-03" db="EMBL/GenBank/DDBJ databases">
        <authorList>
            <person name="Linke B."/>
        </authorList>
    </citation>
    <scope>NUCLEOTIDE SEQUENCE [LARGE SCALE GENOMIC DNA]</scope>
    <source>
        <strain evidence="1 2">B13</strain>
    </source>
</reference>
<dbReference type="InterPro" id="IPR022050">
    <property type="entry name" value="T_hemolysin"/>
</dbReference>
<protein>
    <recommendedName>
        <fullName evidence="3">Thermostable hemolysin</fullName>
    </recommendedName>
</protein>
<sequence length="225" mass="24911">MNHAEWGALFPFRFGPGAERQSSLTLQHEGDPQRTQLEAFVHDCFEHVHHADVHHFLPELLGLHDSHGRLTAVAGIRPASSGSLFLERYLDHPLEVHVSRIAGRPVARDELVEVGNLSSLSAGSARLIIIAVTWLLAARGLHWVAFTGAAGLINSFHRLGLEPTLLADADPIRLNGDHESWGTYYEQHPHVFAGNIRYGHDELERQGVYQRLGFPMLLTEAGHAA</sequence>
<dbReference type="RefSeq" id="WP_043253203.1">
    <property type="nucleotide sequence ID" value="NZ_HG322950.1"/>
</dbReference>
<dbReference type="PATRIC" id="fig|1301098.3.peg.3363"/>
<evidence type="ECO:0008006" key="3">
    <source>
        <dbReference type="Google" id="ProtNLM"/>
    </source>
</evidence>
<gene>
    <name evidence="1" type="ORF">PKB_3349</name>
</gene>
<dbReference type="eggNOG" id="ENOG5032S9B">
    <property type="taxonomic scope" value="Bacteria"/>
</dbReference>
<name>A0A024HJS9_PSEKB</name>
<dbReference type="Pfam" id="PF12261">
    <property type="entry name" value="T_hemolysin"/>
    <property type="match status" value="1"/>
</dbReference>
<dbReference type="EMBL" id="HG322950">
    <property type="protein sequence ID" value="CDF84693.1"/>
    <property type="molecule type" value="Genomic_DNA"/>
</dbReference>